<dbReference type="HOGENOM" id="CLU_011276_1_2_6"/>
<dbReference type="PANTHER" id="PTHR45790">
    <property type="entry name" value="SIROHEME SYNTHASE-RELATED"/>
    <property type="match status" value="1"/>
</dbReference>
<dbReference type="Gene3D" id="3.40.50.720">
    <property type="entry name" value="NAD(P)-binding Rossmann-like Domain"/>
    <property type="match status" value="1"/>
</dbReference>
<dbReference type="GO" id="GO:0032259">
    <property type="term" value="P:methylation"/>
    <property type="evidence" value="ECO:0007669"/>
    <property type="project" value="UniProtKB-KW"/>
</dbReference>
<evidence type="ECO:0000256" key="6">
    <source>
        <dbReference type="ARBA" id="ARBA00022691"/>
    </source>
</evidence>
<dbReference type="InterPro" id="IPR035996">
    <property type="entry name" value="4pyrrol_Methylase_sf"/>
</dbReference>
<keyword evidence="5 16" id="KW-0808">Transferase</keyword>
<reference evidence="18 19" key="1">
    <citation type="journal article" date="2011" name="J. Bacteriol.">
        <title>Two new complete genome sequences offer insight into host and tissue specificity of plant pathogenic Xanthomonas spp.</title>
        <authorList>
            <person name="Bogdanove A.J."/>
            <person name="Koebnik R."/>
            <person name="Lu H."/>
            <person name="Furutani A."/>
            <person name="Angiuoli S.V."/>
            <person name="Patil P.B."/>
            <person name="Van Sluys M.A."/>
            <person name="Ryan R.P."/>
            <person name="Meyer D.F."/>
            <person name="Han S.W."/>
            <person name="Aparna G."/>
            <person name="Rajaram M."/>
            <person name="Delcher A.L."/>
            <person name="Phillippy A.M."/>
            <person name="Puiu D."/>
            <person name="Schatz M.C."/>
            <person name="Shumway M."/>
            <person name="Sommer D.D."/>
            <person name="Trapnell C."/>
            <person name="Benahmed F."/>
            <person name="Dimitrov G."/>
            <person name="Madupu R."/>
            <person name="Radune D."/>
            <person name="Sullivan S."/>
            <person name="Jha G."/>
            <person name="Ishihara H."/>
            <person name="Lee S.W."/>
            <person name="Pandey A."/>
            <person name="Sharma V."/>
            <person name="Sriariyanun M."/>
            <person name="Szurek B."/>
            <person name="Vera-Cruz C.M."/>
            <person name="Dorman K.S."/>
            <person name="Ronald P.C."/>
            <person name="Verdier V."/>
            <person name="Dow J.M."/>
            <person name="Sonti R.V."/>
            <person name="Tsuge S."/>
            <person name="Brendel V.P."/>
            <person name="Rabinowicz P.D."/>
            <person name="Leach J.E."/>
            <person name="White F.F."/>
            <person name="Salzberg S.L."/>
        </authorList>
    </citation>
    <scope>NUCLEOTIDE SEQUENCE [LARGE SCALE GENOMIC DNA]</scope>
    <source>
        <strain evidence="18 19">BLS256</strain>
    </source>
</reference>
<feature type="active site" description="Proton donor" evidence="15">
    <location>
        <position position="187"/>
    </location>
</feature>
<evidence type="ECO:0000313" key="19">
    <source>
        <dbReference type="Proteomes" id="UP000008851"/>
    </source>
</evidence>
<evidence type="ECO:0000256" key="7">
    <source>
        <dbReference type="ARBA" id="ARBA00023002"/>
    </source>
</evidence>
<dbReference type="GO" id="GO:0043115">
    <property type="term" value="F:precorrin-2 dehydrogenase activity"/>
    <property type="evidence" value="ECO:0007669"/>
    <property type="project" value="UniProtKB-EC"/>
</dbReference>
<dbReference type="Gene3D" id="3.40.1010.10">
    <property type="entry name" value="Cobalt-precorrin-4 Transmethylase, Domain 1"/>
    <property type="match status" value="1"/>
</dbReference>
<keyword evidence="9" id="KW-0456">Lyase</keyword>
<dbReference type="InterPro" id="IPR006366">
    <property type="entry name" value="CobA/CysG_C"/>
</dbReference>
<comment type="catalytic activity">
    <reaction evidence="13">
        <text>precorrin-2 + NAD(+) = sirohydrochlorin + NADH + 2 H(+)</text>
        <dbReference type="Rhea" id="RHEA:15613"/>
        <dbReference type="ChEBI" id="CHEBI:15378"/>
        <dbReference type="ChEBI" id="CHEBI:57540"/>
        <dbReference type="ChEBI" id="CHEBI:57945"/>
        <dbReference type="ChEBI" id="CHEBI:58351"/>
        <dbReference type="ChEBI" id="CHEBI:58827"/>
        <dbReference type="EC" id="1.3.1.76"/>
    </reaction>
</comment>
<evidence type="ECO:0000256" key="16">
    <source>
        <dbReference type="RuleBase" id="RU003960"/>
    </source>
</evidence>
<sequence>MSSAFPLLADLRGRAVLVVGGGADAERATAQLLQAGALPLVGAPELTAQLRRWAQSGQLRWLEGHFDTAWLALPDQPVWLAIAASESATLNDAIRHAANARRLLTHDAVPAASATAPVRPPAPRRAIGTLAPGSVSLVGAGPGDPGLLTRHALRALRQAEVVLHDRLVSPQILRLARPGARLIAVGKSAQGHSTRQEQIHALMLEHARAGHRVVRLKGGDSFVFGRGGEELEFLRAHGIGFQVIPGITAAVACAAYAGIPLTHRDHAQSLRLITAHCKDSLDTLDWHALGKERQTLAFYMGVAGLDTIQQRLLQAGRAASTPFALVENGSRPQQRVITGTLASLATTARHHAVAAPALLILGEVAALAQTLHWFGNAPLSAPLLPHSPLATPDTPTLAHAA</sequence>
<dbReference type="PANTHER" id="PTHR45790:SF1">
    <property type="entry name" value="SIROHEME SYNTHASE"/>
    <property type="match status" value="1"/>
</dbReference>
<keyword evidence="10" id="KW-0627">Porphyrin biosynthesis</keyword>
<evidence type="ECO:0000256" key="11">
    <source>
        <dbReference type="ARBA" id="ARBA00023268"/>
    </source>
</evidence>
<comment type="pathway">
    <text evidence="12">Porphyrin-containing compound metabolism; siroheme biosynthesis; precorrin-2 from uroporphyrinogen III: step 1/1.</text>
</comment>
<dbReference type="GO" id="GO:0004851">
    <property type="term" value="F:uroporphyrin-III C-methyltransferase activity"/>
    <property type="evidence" value="ECO:0007669"/>
    <property type="project" value="InterPro"/>
</dbReference>
<evidence type="ECO:0000313" key="18">
    <source>
        <dbReference type="EMBL" id="AEQ97672.1"/>
    </source>
</evidence>
<dbReference type="Pfam" id="PF00590">
    <property type="entry name" value="TP_methylase"/>
    <property type="match status" value="1"/>
</dbReference>
<dbReference type="InterPro" id="IPR012409">
    <property type="entry name" value="Sirohaem_synth"/>
</dbReference>
<evidence type="ECO:0000256" key="12">
    <source>
        <dbReference type="ARBA" id="ARBA00025705"/>
    </source>
</evidence>
<accession>G7TEW5</accession>
<dbReference type="GO" id="GO:0051266">
    <property type="term" value="F:sirohydrochlorin ferrochelatase activity"/>
    <property type="evidence" value="ECO:0007669"/>
    <property type="project" value="InterPro"/>
</dbReference>
<dbReference type="NCBIfam" id="NF004790">
    <property type="entry name" value="PRK06136.1"/>
    <property type="match status" value="1"/>
</dbReference>
<evidence type="ECO:0000256" key="2">
    <source>
        <dbReference type="ARBA" id="ARBA00005879"/>
    </source>
</evidence>
<evidence type="ECO:0000256" key="9">
    <source>
        <dbReference type="ARBA" id="ARBA00023239"/>
    </source>
</evidence>
<comment type="pathway">
    <text evidence="1">Porphyrin-containing compound metabolism; siroheme biosynthesis; sirohydrochlorin from precorrin-2: step 1/1.</text>
</comment>
<keyword evidence="11" id="KW-0511">Multifunctional enzyme</keyword>
<dbReference type="RefSeq" id="WP_014504385.1">
    <property type="nucleotide sequence ID" value="NC_017267.2"/>
</dbReference>
<name>G7TEW5_XANOB</name>
<dbReference type="InterPro" id="IPR036291">
    <property type="entry name" value="NAD(P)-bd_dom_sf"/>
</dbReference>
<evidence type="ECO:0000256" key="15">
    <source>
        <dbReference type="PIRSR" id="PIRSR036426-1"/>
    </source>
</evidence>
<protein>
    <submittedName>
        <fullName evidence="18">Siroheme synthase</fullName>
    </submittedName>
</protein>
<keyword evidence="7" id="KW-0560">Oxidoreductase</keyword>
<dbReference type="NCBIfam" id="TIGR01470">
    <property type="entry name" value="cysG_Nterm"/>
    <property type="match status" value="1"/>
</dbReference>
<dbReference type="InterPro" id="IPR014776">
    <property type="entry name" value="4pyrrole_Mease_sub2"/>
</dbReference>
<evidence type="ECO:0000256" key="10">
    <source>
        <dbReference type="ARBA" id="ARBA00023244"/>
    </source>
</evidence>
<dbReference type="InterPro" id="IPR003043">
    <property type="entry name" value="Uropor_MeTrfase_CS"/>
</dbReference>
<dbReference type="Proteomes" id="UP000008851">
    <property type="component" value="Chromosome"/>
</dbReference>
<proteinExistence type="inferred from homology"/>
<dbReference type="SUPFAM" id="SSF51735">
    <property type="entry name" value="NAD(P)-binding Rossmann-fold domains"/>
    <property type="match status" value="1"/>
</dbReference>
<dbReference type="GO" id="GO:0019354">
    <property type="term" value="P:siroheme biosynthetic process"/>
    <property type="evidence" value="ECO:0007669"/>
    <property type="project" value="UniProtKB-UniPathway"/>
</dbReference>
<dbReference type="FunFam" id="3.30.950.10:FF:000001">
    <property type="entry name" value="Siroheme synthase"/>
    <property type="match status" value="1"/>
</dbReference>
<comment type="similarity">
    <text evidence="2 16">Belongs to the precorrin methyltransferase family.</text>
</comment>
<dbReference type="PROSITE" id="PS00840">
    <property type="entry name" value="SUMT_2"/>
    <property type="match status" value="1"/>
</dbReference>
<dbReference type="PIRSF" id="PIRSF036426">
    <property type="entry name" value="Sirohaem_synth"/>
    <property type="match status" value="1"/>
</dbReference>
<evidence type="ECO:0000256" key="14">
    <source>
        <dbReference type="ARBA" id="ARBA00060548"/>
    </source>
</evidence>
<evidence type="ECO:0000256" key="1">
    <source>
        <dbReference type="ARBA" id="ARBA00005010"/>
    </source>
</evidence>
<comment type="pathway">
    <text evidence="14">Cofactor biosynthesis; adenosylcobalamin biosynthesis; precorrin-2 from uroporphyrinogen III: step 1/1.</text>
</comment>
<feature type="active site" description="Proton acceptor" evidence="15">
    <location>
        <position position="165"/>
    </location>
</feature>
<organism evidence="18 19">
    <name type="scientific">Xanthomonas oryzae pv. oryzicola (strain BLS256)</name>
    <dbReference type="NCBI Taxonomy" id="383407"/>
    <lineage>
        <taxon>Bacteria</taxon>
        <taxon>Pseudomonadati</taxon>
        <taxon>Pseudomonadota</taxon>
        <taxon>Gammaproteobacteria</taxon>
        <taxon>Lysobacterales</taxon>
        <taxon>Lysobacteraceae</taxon>
        <taxon>Xanthomonas</taxon>
    </lineage>
</organism>
<dbReference type="UniPathway" id="UPA00262">
    <property type="reaction ID" value="UER00211"/>
</dbReference>
<evidence type="ECO:0000256" key="3">
    <source>
        <dbReference type="ARBA" id="ARBA00022573"/>
    </source>
</evidence>
<dbReference type="GO" id="GO:0051287">
    <property type="term" value="F:NAD binding"/>
    <property type="evidence" value="ECO:0007669"/>
    <property type="project" value="InterPro"/>
</dbReference>
<keyword evidence="6" id="KW-0949">S-adenosyl-L-methionine</keyword>
<evidence type="ECO:0000256" key="5">
    <source>
        <dbReference type="ARBA" id="ARBA00022679"/>
    </source>
</evidence>
<dbReference type="Pfam" id="PF13241">
    <property type="entry name" value="NAD_binding_7"/>
    <property type="match status" value="1"/>
</dbReference>
<evidence type="ECO:0000259" key="17">
    <source>
        <dbReference type="Pfam" id="PF00590"/>
    </source>
</evidence>
<dbReference type="eggNOG" id="COG1648">
    <property type="taxonomic scope" value="Bacteria"/>
</dbReference>
<dbReference type="EMBL" id="CP003057">
    <property type="protein sequence ID" value="AEQ97672.1"/>
    <property type="molecule type" value="Genomic_DNA"/>
</dbReference>
<keyword evidence="3" id="KW-0169">Cobalamin biosynthesis</keyword>
<dbReference type="KEGG" id="xor:XOC_3580"/>
<feature type="domain" description="Tetrapyrrole methylase" evidence="17">
    <location>
        <begin position="135"/>
        <end position="344"/>
    </location>
</feature>
<dbReference type="NCBIfam" id="TIGR01469">
    <property type="entry name" value="cobA_cysG_Cterm"/>
    <property type="match status" value="1"/>
</dbReference>
<dbReference type="InterPro" id="IPR050161">
    <property type="entry name" value="Siro_Cobalamin_biosynth"/>
</dbReference>
<dbReference type="eggNOG" id="COG0007">
    <property type="taxonomic scope" value="Bacteria"/>
</dbReference>
<keyword evidence="4 16" id="KW-0489">Methyltransferase</keyword>
<dbReference type="InterPro" id="IPR014777">
    <property type="entry name" value="4pyrrole_Mease_sub1"/>
</dbReference>
<evidence type="ECO:0000256" key="8">
    <source>
        <dbReference type="ARBA" id="ARBA00023027"/>
    </source>
</evidence>
<keyword evidence="8" id="KW-0520">NAD</keyword>
<dbReference type="AlphaFoldDB" id="G7TEW5"/>
<dbReference type="InterPro" id="IPR006367">
    <property type="entry name" value="Sirohaem_synthase_N"/>
</dbReference>
<dbReference type="InterPro" id="IPR000878">
    <property type="entry name" value="4pyrrol_Mease"/>
</dbReference>
<dbReference type="Gene3D" id="3.30.950.10">
    <property type="entry name" value="Methyltransferase, Cobalt-precorrin-4 Transmethylase, Domain 2"/>
    <property type="match status" value="1"/>
</dbReference>
<dbReference type="SUPFAM" id="SSF53790">
    <property type="entry name" value="Tetrapyrrole methylase"/>
    <property type="match status" value="1"/>
</dbReference>
<dbReference type="CDD" id="cd11642">
    <property type="entry name" value="SUMT"/>
    <property type="match status" value="1"/>
</dbReference>
<gene>
    <name evidence="18" type="ORF">XOC_3580</name>
</gene>
<evidence type="ECO:0000256" key="13">
    <source>
        <dbReference type="ARBA" id="ARBA00047561"/>
    </source>
</evidence>
<dbReference type="GO" id="GO:0009236">
    <property type="term" value="P:cobalamin biosynthetic process"/>
    <property type="evidence" value="ECO:0007669"/>
    <property type="project" value="UniProtKB-KW"/>
</dbReference>
<evidence type="ECO:0000256" key="4">
    <source>
        <dbReference type="ARBA" id="ARBA00022603"/>
    </source>
</evidence>
<dbReference type="FunFam" id="3.40.1010.10:FF:000001">
    <property type="entry name" value="Siroheme synthase"/>
    <property type="match status" value="1"/>
</dbReference>